<organism evidence="1">
    <name type="scientific">Arundo donax</name>
    <name type="common">Giant reed</name>
    <name type="synonym">Donax arundinaceus</name>
    <dbReference type="NCBI Taxonomy" id="35708"/>
    <lineage>
        <taxon>Eukaryota</taxon>
        <taxon>Viridiplantae</taxon>
        <taxon>Streptophyta</taxon>
        <taxon>Embryophyta</taxon>
        <taxon>Tracheophyta</taxon>
        <taxon>Spermatophyta</taxon>
        <taxon>Magnoliopsida</taxon>
        <taxon>Liliopsida</taxon>
        <taxon>Poales</taxon>
        <taxon>Poaceae</taxon>
        <taxon>PACMAD clade</taxon>
        <taxon>Arundinoideae</taxon>
        <taxon>Arundineae</taxon>
        <taxon>Arundo</taxon>
    </lineage>
</organism>
<reference evidence="1" key="1">
    <citation type="submission" date="2014-09" db="EMBL/GenBank/DDBJ databases">
        <authorList>
            <person name="Magalhaes I.L.F."/>
            <person name="Oliveira U."/>
            <person name="Santos F.R."/>
            <person name="Vidigal T.H.D.A."/>
            <person name="Brescovit A.D."/>
            <person name="Santos A.J."/>
        </authorList>
    </citation>
    <scope>NUCLEOTIDE SEQUENCE</scope>
    <source>
        <tissue evidence="1">Shoot tissue taken approximately 20 cm above the soil surface</tissue>
    </source>
</reference>
<evidence type="ECO:0000313" key="1">
    <source>
        <dbReference type="EMBL" id="JAE24646.1"/>
    </source>
</evidence>
<protein>
    <submittedName>
        <fullName evidence="1">Uncharacterized protein</fullName>
    </submittedName>
</protein>
<dbReference type="AlphaFoldDB" id="A0A0A9GQ44"/>
<sequence length="32" mass="3836">MNRCDHGTFLVNEIYKNKIYRSVFNILTCTKN</sequence>
<name>A0A0A9GQ44_ARUDO</name>
<reference evidence="1" key="2">
    <citation type="journal article" date="2015" name="Data Brief">
        <title>Shoot transcriptome of the giant reed, Arundo donax.</title>
        <authorList>
            <person name="Barrero R.A."/>
            <person name="Guerrero F.D."/>
            <person name="Moolhuijzen P."/>
            <person name="Goolsby J.A."/>
            <person name="Tidwell J."/>
            <person name="Bellgard S.E."/>
            <person name="Bellgard M.I."/>
        </authorList>
    </citation>
    <scope>NUCLEOTIDE SEQUENCE</scope>
    <source>
        <tissue evidence="1">Shoot tissue taken approximately 20 cm above the soil surface</tissue>
    </source>
</reference>
<accession>A0A0A9GQ44</accession>
<proteinExistence type="predicted"/>
<dbReference type="EMBL" id="GBRH01173250">
    <property type="protein sequence ID" value="JAE24646.1"/>
    <property type="molecule type" value="Transcribed_RNA"/>
</dbReference>